<reference evidence="3" key="1">
    <citation type="submission" date="2018-04" db="EMBL/GenBank/DDBJ databases">
        <title>Whole genome sequencing of Hypsizygus marmoreus.</title>
        <authorList>
            <person name="Choi I.-G."/>
            <person name="Min B."/>
            <person name="Kim J.-G."/>
            <person name="Kim S."/>
            <person name="Oh Y.-L."/>
            <person name="Kong W.-S."/>
            <person name="Park H."/>
            <person name="Jeong J."/>
            <person name="Song E.-S."/>
        </authorList>
    </citation>
    <scope>NUCLEOTIDE SEQUENCE [LARGE SCALE GENOMIC DNA]</scope>
    <source>
        <strain evidence="3">51987-8</strain>
    </source>
</reference>
<dbReference type="EMBL" id="LUEZ02000055">
    <property type="protein sequence ID" value="RDB21313.1"/>
    <property type="molecule type" value="Genomic_DNA"/>
</dbReference>
<dbReference type="SUPFAM" id="SSF52374">
    <property type="entry name" value="Nucleotidylyl transferase"/>
    <property type="match status" value="1"/>
</dbReference>
<keyword evidence="3" id="KW-0808">Transferase</keyword>
<dbReference type="STRING" id="39966.A0A369JNQ7"/>
<dbReference type="GO" id="GO:0004140">
    <property type="term" value="F:dephospho-CoA kinase activity"/>
    <property type="evidence" value="ECO:0007669"/>
    <property type="project" value="TreeGrafter"/>
</dbReference>
<feature type="domain" description="Cytidyltransferase-like" evidence="2">
    <location>
        <begin position="186"/>
        <end position="244"/>
    </location>
</feature>
<feature type="compositionally biased region" description="Basic and acidic residues" evidence="1">
    <location>
        <begin position="385"/>
        <end position="403"/>
    </location>
</feature>
<dbReference type="InterPro" id="IPR014729">
    <property type="entry name" value="Rossmann-like_a/b/a_fold"/>
</dbReference>
<comment type="caution">
    <text evidence="3">The sequence shown here is derived from an EMBL/GenBank/DDBJ whole genome shotgun (WGS) entry which is preliminary data.</text>
</comment>
<dbReference type="Gene3D" id="3.40.50.620">
    <property type="entry name" value="HUPs"/>
    <property type="match status" value="1"/>
</dbReference>
<dbReference type="Pfam" id="PF01467">
    <property type="entry name" value="CTP_transf_like"/>
    <property type="match status" value="1"/>
</dbReference>
<name>A0A369JNQ7_HYPMA</name>
<dbReference type="InParanoid" id="A0A369JNQ7"/>
<keyword evidence="4" id="KW-1185">Reference proteome</keyword>
<accession>A0A369JNQ7</accession>
<evidence type="ECO:0000313" key="3">
    <source>
        <dbReference type="EMBL" id="RDB21313.1"/>
    </source>
</evidence>
<dbReference type="InterPro" id="IPR004821">
    <property type="entry name" value="Cyt_trans-like"/>
</dbReference>
<feature type="region of interest" description="Disordered" evidence="1">
    <location>
        <begin position="365"/>
        <end position="403"/>
    </location>
</feature>
<organism evidence="3 4">
    <name type="scientific">Hypsizygus marmoreus</name>
    <name type="common">White beech mushroom</name>
    <name type="synonym">Agaricus marmoreus</name>
    <dbReference type="NCBI Taxonomy" id="39966"/>
    <lineage>
        <taxon>Eukaryota</taxon>
        <taxon>Fungi</taxon>
        <taxon>Dikarya</taxon>
        <taxon>Basidiomycota</taxon>
        <taxon>Agaricomycotina</taxon>
        <taxon>Agaricomycetes</taxon>
        <taxon>Agaricomycetidae</taxon>
        <taxon>Agaricales</taxon>
        <taxon>Tricholomatineae</taxon>
        <taxon>Lyophyllaceae</taxon>
        <taxon>Hypsizygus</taxon>
    </lineage>
</organism>
<dbReference type="PANTHER" id="PTHR10695:SF46">
    <property type="entry name" value="BIFUNCTIONAL COENZYME A SYNTHASE-RELATED"/>
    <property type="match status" value="1"/>
</dbReference>
<evidence type="ECO:0000259" key="2">
    <source>
        <dbReference type="Pfam" id="PF01467"/>
    </source>
</evidence>
<dbReference type="Proteomes" id="UP000076154">
    <property type="component" value="Unassembled WGS sequence"/>
</dbReference>
<proteinExistence type="predicted"/>
<dbReference type="AlphaFoldDB" id="A0A369JNQ7"/>
<dbReference type="OrthoDB" id="330671at2759"/>
<keyword evidence="3" id="KW-0548">Nucleotidyltransferase</keyword>
<evidence type="ECO:0000313" key="4">
    <source>
        <dbReference type="Proteomes" id="UP000076154"/>
    </source>
</evidence>
<dbReference type="GO" id="GO:0015937">
    <property type="term" value="P:coenzyme A biosynthetic process"/>
    <property type="evidence" value="ECO:0007669"/>
    <property type="project" value="TreeGrafter"/>
</dbReference>
<gene>
    <name evidence="3" type="primary">CAB4</name>
    <name evidence="3" type="ORF">Hypma_011872</name>
</gene>
<dbReference type="PANTHER" id="PTHR10695">
    <property type="entry name" value="DEPHOSPHO-COA KINASE-RELATED"/>
    <property type="match status" value="1"/>
</dbReference>
<dbReference type="GO" id="GO:0016779">
    <property type="term" value="F:nucleotidyltransferase activity"/>
    <property type="evidence" value="ECO:0007669"/>
    <property type="project" value="UniProtKB-KW"/>
</dbReference>
<evidence type="ECO:0000256" key="1">
    <source>
        <dbReference type="SAM" id="MobiDB-lite"/>
    </source>
</evidence>
<sequence>MSNAMYTRTPSPFPPSDTADRALVLATVPSLDPPHFLANVISTAASSTRNHLTIVLFSRLFNSPTATTLRGISRTEYFDDVLRLLTYVYVQATSVAQSLDKVLMNVDVLLLGIDSDVPSNIGTGVDIVYRVSGDSIAVPLPESISSLHQCFLPSSGDNDTNHLPPLSPTISLDASGPPPYLPVVALGGTFDHLHAGHKILLSMGAWIAGEKIIVGVTDHDLLKNKTHPSLVQPLADRIATVRTFLSLFRPGITYDIVPIQDVYGPTGWDPNIQGLVVSRETVSGADAVAAHRLAHDLPALQTFIIDVISANHTRLDHDDMEMLKHTKMSSTFIRDWIYERQKERVASARDAKGFLDPSRAKGLLDPGHAKGLLDPSHAKGFLDPSHAERVVKGKEEERHNEKA</sequence>
<dbReference type="CDD" id="cd02164">
    <property type="entry name" value="PPAT_CoAS"/>
    <property type="match status" value="1"/>
</dbReference>
<protein>
    <submittedName>
        <fullName evidence="3">Phosphopantetheine adenylyltransferase</fullName>
    </submittedName>
</protein>